<name>A0A1D6E1F7_MAIZE</name>
<reference evidence="2 4" key="1">
    <citation type="submission" date="2015-12" db="EMBL/GenBank/DDBJ databases">
        <title>Update maize B73 reference genome by single molecule sequencing technologies.</title>
        <authorList>
            <consortium name="Maize Genome Sequencing Project"/>
            <person name="Ware D."/>
        </authorList>
    </citation>
    <scope>NUCLEOTIDE SEQUENCE [LARGE SCALE GENOMIC DNA]</scope>
    <source>
        <strain evidence="4">cv. B73</strain>
        <tissue evidence="2">Seedling</tissue>
    </source>
</reference>
<reference evidence="3" key="3">
    <citation type="submission" date="2021-05" db="UniProtKB">
        <authorList>
            <consortium name="EnsemblPlants"/>
        </authorList>
    </citation>
    <scope>IDENTIFICATION</scope>
    <source>
        <strain evidence="3">cv. B73</strain>
    </source>
</reference>
<dbReference type="OMA" id="PETDGHM"/>
<dbReference type="Proteomes" id="UP000007305">
    <property type="component" value="Chromosome 2"/>
</dbReference>
<gene>
    <name evidence="3" type="primary">LOC103646002</name>
    <name evidence="2" type="ORF">ZEAMMB73_Zm00001d002477</name>
</gene>
<sequence>MKMTCGRTSPVVAAVLVALAVVAAAVGPAPKRRGQEIHLFEATVRFPDDGVDELDYNYRLLAKVLGRSHAWLMDLSILHSPPRLKQLYLPVFYPVFFLLDDLSVEAARRATYDSELGVFSALITNNQGRRLSKVPGVLKVTRLEDPPSLPETDGHL</sequence>
<evidence type="ECO:0000256" key="1">
    <source>
        <dbReference type="SAM" id="SignalP"/>
    </source>
</evidence>
<evidence type="ECO:0000313" key="2">
    <source>
        <dbReference type="EMBL" id="ONM14508.1"/>
    </source>
</evidence>
<keyword evidence="1" id="KW-0732">Signal</keyword>
<feature type="chain" id="PRO_5010803473" evidence="1">
    <location>
        <begin position="25"/>
        <end position="156"/>
    </location>
</feature>
<evidence type="ECO:0007829" key="5">
    <source>
        <dbReference type="PeptideAtlas" id="A0A1D6E1F7"/>
    </source>
</evidence>
<dbReference type="EMBL" id="CM007648">
    <property type="protein sequence ID" value="ONM14508.1"/>
    <property type="molecule type" value="Genomic_DNA"/>
</dbReference>
<keyword evidence="4" id="KW-1185">Reference proteome</keyword>
<dbReference type="EnsemblPlants" id="Zm00001eb072210_T002">
    <property type="protein sequence ID" value="Zm00001eb072210_P002"/>
    <property type="gene ID" value="Zm00001eb072210"/>
</dbReference>
<dbReference type="ExpressionAtlas" id="A0A1D6E1F7">
    <property type="expression patterns" value="baseline and differential"/>
</dbReference>
<evidence type="ECO:0000313" key="4">
    <source>
        <dbReference type="Proteomes" id="UP000007305"/>
    </source>
</evidence>
<accession>A0A1D6E1F7</accession>
<protein>
    <submittedName>
        <fullName evidence="2 3">Uncharacterized protein</fullName>
    </submittedName>
</protein>
<dbReference type="AlphaFoldDB" id="A0A1D6E1F7"/>
<feature type="signal peptide" evidence="1">
    <location>
        <begin position="1"/>
        <end position="24"/>
    </location>
</feature>
<reference evidence="3" key="2">
    <citation type="submission" date="2019-07" db="EMBL/GenBank/DDBJ databases">
        <authorList>
            <person name="Seetharam A."/>
            <person name="Woodhouse M."/>
            <person name="Cannon E."/>
        </authorList>
    </citation>
    <scope>NUCLEOTIDE SEQUENCE [LARGE SCALE GENOMIC DNA]</scope>
    <source>
        <strain evidence="3">cv. B73</strain>
    </source>
</reference>
<keyword evidence="5" id="KW-1267">Proteomics identification</keyword>
<evidence type="ECO:0000313" key="3">
    <source>
        <dbReference type="EnsemblPlants" id="Zm00001eb072210_P002"/>
    </source>
</evidence>
<proteinExistence type="evidence at protein level"/>
<dbReference type="Gramene" id="Zm00001eb072210_T002">
    <property type="protein sequence ID" value="Zm00001eb072210_P002"/>
    <property type="gene ID" value="Zm00001eb072210"/>
</dbReference>
<organism evidence="2">
    <name type="scientific">Zea mays</name>
    <name type="common">Maize</name>
    <dbReference type="NCBI Taxonomy" id="4577"/>
    <lineage>
        <taxon>Eukaryota</taxon>
        <taxon>Viridiplantae</taxon>
        <taxon>Streptophyta</taxon>
        <taxon>Embryophyta</taxon>
        <taxon>Tracheophyta</taxon>
        <taxon>Spermatophyta</taxon>
        <taxon>Magnoliopsida</taxon>
        <taxon>Liliopsida</taxon>
        <taxon>Poales</taxon>
        <taxon>Poaceae</taxon>
        <taxon>PACMAD clade</taxon>
        <taxon>Panicoideae</taxon>
        <taxon>Andropogonodae</taxon>
        <taxon>Andropogoneae</taxon>
        <taxon>Tripsacinae</taxon>
        <taxon>Zea</taxon>
    </lineage>
</organism>